<dbReference type="InterPro" id="IPR037537">
    <property type="entry name" value="LysJ"/>
</dbReference>
<dbReference type="CDD" id="cd00610">
    <property type="entry name" value="OAT_like"/>
    <property type="match status" value="1"/>
</dbReference>
<dbReference type="InterPro" id="IPR015424">
    <property type="entry name" value="PyrdxlP-dep_Trfase"/>
</dbReference>
<dbReference type="eggNOG" id="COG4992">
    <property type="taxonomic scope" value="Bacteria"/>
</dbReference>
<comment type="pathway">
    <text evidence="6">Amino-acid biosynthesis; L-lysine biosynthesis via AAA pathway; L-lysine from L-alpha-aminoadipate (Thermus route): step 4/5.</text>
</comment>
<dbReference type="AlphaFoldDB" id="D1CE87"/>
<evidence type="ECO:0000313" key="8">
    <source>
        <dbReference type="Proteomes" id="UP000000323"/>
    </source>
</evidence>
<protein>
    <recommendedName>
        <fullName evidence="6">Putative [LysW]-aminoadipate semialdehyde transaminase</fullName>
        <ecNumber evidence="6">2.6.1.118</ecNumber>
    </recommendedName>
</protein>
<keyword evidence="2 6" id="KW-0032">Aminotransferase</keyword>
<comment type="cofactor">
    <cofactor evidence="6">
        <name>pyridoxal 5'-phosphate</name>
        <dbReference type="ChEBI" id="CHEBI:597326"/>
    </cofactor>
    <text evidence="6">Binds 1 pyridoxal phosphate per subunit.</text>
</comment>
<name>D1CE87_THET1</name>
<comment type="subunit">
    <text evidence="6">Homodimer.</text>
</comment>
<dbReference type="InterPro" id="IPR015422">
    <property type="entry name" value="PyrdxlP-dep_Trfase_small"/>
</dbReference>
<evidence type="ECO:0000256" key="5">
    <source>
        <dbReference type="ARBA" id="ARBA00022898"/>
    </source>
</evidence>
<evidence type="ECO:0000256" key="6">
    <source>
        <dbReference type="HAMAP-Rule" id="MF_02084"/>
    </source>
</evidence>
<keyword evidence="1 6" id="KW-0963">Cytoplasm</keyword>
<dbReference type="GO" id="GO:0005737">
    <property type="term" value="C:cytoplasm"/>
    <property type="evidence" value="ECO:0007669"/>
    <property type="project" value="UniProtKB-SubCell"/>
</dbReference>
<dbReference type="HOGENOM" id="CLU_016922_10_0_0"/>
<dbReference type="Gene3D" id="3.90.1150.10">
    <property type="entry name" value="Aspartate Aminotransferase, domain 1"/>
    <property type="match status" value="1"/>
</dbReference>
<reference evidence="8" key="1">
    <citation type="journal article" date="2010" name="Stand. Genomic Sci.">
        <title>Complete genome sequence of 'Thermobaculum terrenum' type strain (YNP1).</title>
        <authorList>
            <person name="Kiss H."/>
            <person name="Cleland D."/>
            <person name="Lapidus A."/>
            <person name="Lucas S."/>
            <person name="Glavina Del Rio T."/>
            <person name="Nolan M."/>
            <person name="Tice H."/>
            <person name="Han C."/>
            <person name="Goodwin L."/>
            <person name="Pitluck S."/>
            <person name="Liolios K."/>
            <person name="Ivanova N."/>
            <person name="Mavromatis K."/>
            <person name="Ovchinnikova G."/>
            <person name="Pati A."/>
            <person name="Chen A."/>
            <person name="Palaniappan K."/>
            <person name="Land M."/>
            <person name="Hauser L."/>
            <person name="Chang Y."/>
            <person name="Jeffries C."/>
            <person name="Lu M."/>
            <person name="Brettin T."/>
            <person name="Detter J."/>
            <person name="Goker M."/>
            <person name="Tindall B."/>
            <person name="Beck B."/>
            <person name="McDermott T."/>
            <person name="Woyke T."/>
            <person name="Bristow J."/>
            <person name="Eisen J."/>
            <person name="Markowitz V."/>
            <person name="Hugenholtz P."/>
            <person name="Kyrpides N."/>
            <person name="Klenk H."/>
            <person name="Cheng J."/>
        </authorList>
    </citation>
    <scope>NUCLEOTIDE SEQUENCE [LARGE SCALE GENOMIC DNA]</scope>
    <source>
        <strain evidence="8">ATCC BAA-798 / YNP1</strain>
    </source>
</reference>
<dbReference type="UniPathway" id="UPA00033">
    <property type="reaction ID" value="UER00038"/>
</dbReference>
<dbReference type="GO" id="GO:0030170">
    <property type="term" value="F:pyridoxal phosphate binding"/>
    <property type="evidence" value="ECO:0007669"/>
    <property type="project" value="InterPro"/>
</dbReference>
<comment type="catalytic activity">
    <reaction evidence="6">
        <text>[amino-group carrier protein]-C-terminal-gamma-(L-lysyl)-L-glutamate + 2-oxoglutarate = [amino-group carrier protein]-C-terminal-N-(1-carboxy-5-oxopentan-1-yl)-L-glutamine + L-glutamate</text>
        <dbReference type="Rhea" id="RHEA:41952"/>
        <dbReference type="Rhea" id="RHEA-COMP:9714"/>
        <dbReference type="Rhea" id="RHEA-COMP:9715"/>
        <dbReference type="ChEBI" id="CHEBI:16810"/>
        <dbReference type="ChEBI" id="CHEBI:29985"/>
        <dbReference type="ChEBI" id="CHEBI:78501"/>
        <dbReference type="ChEBI" id="CHEBI:78526"/>
        <dbReference type="EC" id="2.6.1.118"/>
    </reaction>
</comment>
<dbReference type="Pfam" id="PF00202">
    <property type="entry name" value="Aminotran_3"/>
    <property type="match status" value="1"/>
</dbReference>
<dbReference type="GO" id="GO:0008483">
    <property type="term" value="F:transaminase activity"/>
    <property type="evidence" value="ECO:0007669"/>
    <property type="project" value="UniProtKB-UniRule"/>
</dbReference>
<dbReference type="SUPFAM" id="SSF53383">
    <property type="entry name" value="PLP-dependent transferases"/>
    <property type="match status" value="1"/>
</dbReference>
<organism evidence="7 8">
    <name type="scientific">Thermobaculum terrenum (strain ATCC BAA-798 / CCMEE 7001 / YNP1)</name>
    <dbReference type="NCBI Taxonomy" id="525904"/>
    <lineage>
        <taxon>Bacteria</taxon>
        <taxon>Bacillati</taxon>
        <taxon>Chloroflexota</taxon>
        <taxon>Chloroflexia</taxon>
        <taxon>Candidatus Thermobaculales</taxon>
        <taxon>Candidatus Thermobaculaceae</taxon>
        <taxon>Thermobaculum</taxon>
    </lineage>
</organism>
<dbReference type="NCBIfam" id="TIGR00707">
    <property type="entry name" value="argD"/>
    <property type="match status" value="1"/>
</dbReference>
<dbReference type="Gene3D" id="3.40.640.10">
    <property type="entry name" value="Type I PLP-dependent aspartate aminotransferase-like (Major domain)"/>
    <property type="match status" value="1"/>
</dbReference>
<evidence type="ECO:0000313" key="7">
    <source>
        <dbReference type="EMBL" id="ACZ41243.1"/>
    </source>
</evidence>
<dbReference type="InterPro" id="IPR005814">
    <property type="entry name" value="Aminotrans_3"/>
</dbReference>
<keyword evidence="6" id="KW-0457">Lysine biosynthesis</keyword>
<comment type="similarity">
    <text evidence="6">Belongs to the class-III pyridoxal-phosphate-dependent aminotransferase family. LysJ subfamily.</text>
</comment>
<sequence>MDIQQIENETLVPMYAKRDIALVRGEGYYLWDSEGNRYYDFASNYGVNILGHSHPAITNAISQQASTLISCHQSFYNDVRAKYLQKLSEKLPEGLDKVFFCNSGTESVEAAIKFARAATGRSRIIATKRGYHGRTYGALSATADKKYREPYMPLVPDFEHVPYADLEALERSLSEDVAAVILEPVQGESGIYPAPKEYLAGVRAATRKFGALLILDEVQTGFRTGKYFAFEHYDIVPDILCLSKAVANGFPMGLTITSRDVASRLPAGTHGNTFGGNPLACAVALVVLEEIDRGDLLSNAANMGAYLIDRLRSMNSPVVREVRGLGLMIGVELKDRPTKYLRLLQERGFIALPAGATTIRFLPPIVIDQQAIDALIEVFEEVLTAQNFVRS</sequence>
<feature type="binding site" evidence="6">
    <location>
        <begin position="216"/>
        <end position="219"/>
    </location>
    <ligand>
        <name>pyridoxal 5'-phosphate</name>
        <dbReference type="ChEBI" id="CHEBI:597326"/>
    </ligand>
</feature>
<keyword evidence="8" id="KW-1185">Reference proteome</keyword>
<dbReference type="EC" id="2.6.1.118" evidence="6"/>
<dbReference type="FunFam" id="3.40.640.10:FF:000004">
    <property type="entry name" value="Acetylornithine aminotransferase"/>
    <property type="match status" value="1"/>
</dbReference>
<dbReference type="GO" id="GO:0019878">
    <property type="term" value="P:lysine biosynthetic process via aminoadipic acid"/>
    <property type="evidence" value="ECO:0007669"/>
    <property type="project" value="UniProtKB-UniRule"/>
</dbReference>
<dbReference type="GO" id="GO:0006526">
    <property type="term" value="P:L-arginine biosynthetic process"/>
    <property type="evidence" value="ECO:0007669"/>
    <property type="project" value="UniProtKB-ARBA"/>
</dbReference>
<evidence type="ECO:0000256" key="2">
    <source>
        <dbReference type="ARBA" id="ARBA00022576"/>
    </source>
</evidence>
<keyword evidence="4 6" id="KW-0808">Transferase</keyword>
<proteinExistence type="inferred from homology"/>
<comment type="function">
    <text evidence="6">Catalyzes the transfer of the amino group of L-glutamate to [LysW]-aminoadipate 6-semialdehyde, generating [LysW]-gamma-L-lysine.</text>
</comment>
<dbReference type="STRING" id="525904.Tter_0321"/>
<evidence type="ECO:0000256" key="1">
    <source>
        <dbReference type="ARBA" id="ARBA00022490"/>
    </source>
</evidence>
<gene>
    <name evidence="6" type="primary">lysJ</name>
    <name evidence="7" type="ordered locus">Tter_0321</name>
</gene>
<evidence type="ECO:0000256" key="3">
    <source>
        <dbReference type="ARBA" id="ARBA00022605"/>
    </source>
</evidence>
<feature type="binding site" evidence="6">
    <location>
        <position position="134"/>
    </location>
    <ligand>
        <name>substrate</name>
    </ligand>
</feature>
<feature type="modified residue" description="N6-(pyridoxal phosphate)lysine" evidence="6">
    <location>
        <position position="244"/>
    </location>
</feature>
<comment type="subcellular location">
    <subcellularLocation>
        <location evidence="6">Cytoplasm</location>
    </subcellularLocation>
</comment>
<dbReference type="InterPro" id="IPR015421">
    <property type="entry name" value="PyrdxlP-dep_Trfase_major"/>
</dbReference>
<keyword evidence="3 6" id="KW-0028">Amino-acid biosynthesis</keyword>
<dbReference type="InterPro" id="IPR049704">
    <property type="entry name" value="Aminotrans_3_PPA_site"/>
</dbReference>
<dbReference type="HAMAP" id="MF_02084">
    <property type="entry name" value="LysJ_aminotrans_3"/>
    <property type="match status" value="1"/>
</dbReference>
<dbReference type="PIRSF" id="PIRSF000521">
    <property type="entry name" value="Transaminase_4ab_Lys_Orn"/>
    <property type="match status" value="1"/>
</dbReference>
<dbReference type="PANTHER" id="PTHR11986">
    <property type="entry name" value="AMINOTRANSFERASE CLASS III"/>
    <property type="match status" value="1"/>
</dbReference>
<evidence type="ECO:0000256" key="4">
    <source>
        <dbReference type="ARBA" id="ARBA00022679"/>
    </source>
</evidence>
<dbReference type="OrthoDB" id="9801834at2"/>
<dbReference type="KEGG" id="ttr:Tter_0321"/>
<dbReference type="GO" id="GO:0042802">
    <property type="term" value="F:identical protein binding"/>
    <property type="evidence" value="ECO:0007669"/>
    <property type="project" value="TreeGrafter"/>
</dbReference>
<dbReference type="PROSITE" id="PS00600">
    <property type="entry name" value="AA_TRANSFER_CLASS_3"/>
    <property type="match status" value="1"/>
</dbReference>
<keyword evidence="5 6" id="KW-0663">Pyridoxal phosphate</keyword>
<dbReference type="NCBIfam" id="NF002325">
    <property type="entry name" value="PRK01278.1"/>
    <property type="match status" value="1"/>
</dbReference>
<feature type="binding site" evidence="6">
    <location>
        <position position="273"/>
    </location>
    <ligand>
        <name>pyridoxal 5'-phosphate</name>
        <dbReference type="ChEBI" id="CHEBI:597326"/>
    </ligand>
</feature>
<dbReference type="RefSeq" id="WP_012874278.1">
    <property type="nucleotide sequence ID" value="NC_013525.1"/>
</dbReference>
<dbReference type="Proteomes" id="UP000000323">
    <property type="component" value="Chromosome 1"/>
</dbReference>
<dbReference type="InterPro" id="IPR004636">
    <property type="entry name" value="AcOrn/SuccOrn_fam"/>
</dbReference>
<dbReference type="PANTHER" id="PTHR11986:SF79">
    <property type="entry name" value="ACETYLORNITHINE AMINOTRANSFERASE, MITOCHONDRIAL"/>
    <property type="match status" value="1"/>
</dbReference>
<comment type="caution">
    <text evidence="6">Lacks conserved residue(s) required for the propagation of feature annotation.</text>
</comment>
<accession>D1CE87</accession>
<dbReference type="EMBL" id="CP001825">
    <property type="protein sequence ID" value="ACZ41243.1"/>
    <property type="molecule type" value="Genomic_DNA"/>
</dbReference>
<feature type="binding site" evidence="6">
    <location>
        <begin position="104"/>
        <end position="105"/>
    </location>
    <ligand>
        <name>pyridoxal 5'-phosphate</name>
        <dbReference type="ChEBI" id="CHEBI:597326"/>
    </ligand>
</feature>
<dbReference type="InterPro" id="IPR050103">
    <property type="entry name" value="Class-III_PLP-dep_AT"/>
</dbReference>